<feature type="compositionally biased region" description="Basic and acidic residues" evidence="1">
    <location>
        <begin position="33"/>
        <end position="46"/>
    </location>
</feature>
<keyword evidence="2" id="KW-0812">Transmembrane</keyword>
<keyword evidence="2" id="KW-1133">Transmembrane helix</keyword>
<keyword evidence="4" id="KW-1185">Reference proteome</keyword>
<evidence type="ECO:0000256" key="1">
    <source>
        <dbReference type="SAM" id="MobiDB-lite"/>
    </source>
</evidence>
<feature type="transmembrane region" description="Helical" evidence="2">
    <location>
        <begin position="137"/>
        <end position="157"/>
    </location>
</feature>
<organism evidence="3 4">
    <name type="scientific">Patiria miniata</name>
    <name type="common">Bat star</name>
    <name type="synonym">Asterina miniata</name>
    <dbReference type="NCBI Taxonomy" id="46514"/>
    <lineage>
        <taxon>Eukaryota</taxon>
        <taxon>Metazoa</taxon>
        <taxon>Echinodermata</taxon>
        <taxon>Eleutherozoa</taxon>
        <taxon>Asterozoa</taxon>
        <taxon>Asteroidea</taxon>
        <taxon>Valvatacea</taxon>
        <taxon>Valvatida</taxon>
        <taxon>Asterinidae</taxon>
        <taxon>Patiria</taxon>
    </lineage>
</organism>
<dbReference type="OMA" id="WEPRYLT"/>
<feature type="transmembrane region" description="Helical" evidence="2">
    <location>
        <begin position="105"/>
        <end position="125"/>
    </location>
</feature>
<protein>
    <submittedName>
        <fullName evidence="3">Uncharacterized protein</fullName>
    </submittedName>
</protein>
<evidence type="ECO:0000256" key="2">
    <source>
        <dbReference type="SAM" id="Phobius"/>
    </source>
</evidence>
<dbReference type="AlphaFoldDB" id="A0A914BJH6"/>
<sequence length="226" mass="25522">MYQPVTEEIPPDESPPDSPDSFRLAGGDVGAVSERDDLPEADHSPVADDTDVEYSSSRSGQLPPYRDHHHHQARSGAAFHQQQRSRFYLKWEPRYLTTLPGIMKMLQLVITLTALICATSISYQGNDYLSLPASWKFRVFVFTSVLSLLSCVGLLFCRATNVARLLPLDWLMMVSLDTPSPFHHPPIKTLNSLSTDLVHKYPHQNLQRESWGRPLGGTYKRIAYRG</sequence>
<dbReference type="EnsemblMetazoa" id="XM_038220048.1">
    <property type="protein sequence ID" value="XP_038075976.1"/>
    <property type="gene ID" value="LOC119743637"/>
</dbReference>
<evidence type="ECO:0000313" key="4">
    <source>
        <dbReference type="Proteomes" id="UP000887568"/>
    </source>
</evidence>
<evidence type="ECO:0000313" key="3">
    <source>
        <dbReference type="EnsemblMetazoa" id="XP_038075976.1"/>
    </source>
</evidence>
<feature type="region of interest" description="Disordered" evidence="1">
    <location>
        <begin position="1"/>
        <end position="79"/>
    </location>
</feature>
<dbReference type="GeneID" id="119743637"/>
<dbReference type="RefSeq" id="XP_038075976.1">
    <property type="nucleotide sequence ID" value="XM_038220048.1"/>
</dbReference>
<dbReference type="OrthoDB" id="6347385at2759"/>
<dbReference type="Proteomes" id="UP000887568">
    <property type="component" value="Unplaced"/>
</dbReference>
<proteinExistence type="predicted"/>
<name>A0A914BJH6_PATMI</name>
<accession>A0A914BJH6</accession>
<reference evidence="3" key="1">
    <citation type="submission" date="2022-11" db="UniProtKB">
        <authorList>
            <consortium name="EnsemblMetazoa"/>
        </authorList>
    </citation>
    <scope>IDENTIFICATION</scope>
</reference>
<keyword evidence="2" id="KW-0472">Membrane</keyword>